<sequence>MLPPDGEVILLDPGHLAPVVSSGPPTPPRSLSFFPVQLVAIGEQTRLLLTFSTPPGYRSPAIVLGSSSPSLSSSSSPSSPSISTSTNSTSDASRLEEVRRQQVPDELILLVVVRTQIEVRKVAKEFTLLTNSPIL</sequence>
<dbReference type="Proteomes" id="UP000784294">
    <property type="component" value="Unassembled WGS sequence"/>
</dbReference>
<feature type="compositionally biased region" description="Low complexity" evidence="1">
    <location>
        <begin position="66"/>
        <end position="90"/>
    </location>
</feature>
<evidence type="ECO:0000313" key="3">
    <source>
        <dbReference type="Proteomes" id="UP000784294"/>
    </source>
</evidence>
<dbReference type="AlphaFoldDB" id="A0A448WUU9"/>
<keyword evidence="3" id="KW-1185">Reference proteome</keyword>
<dbReference type="OrthoDB" id="10071127at2759"/>
<proteinExistence type="predicted"/>
<evidence type="ECO:0000313" key="2">
    <source>
        <dbReference type="EMBL" id="VEL20812.1"/>
    </source>
</evidence>
<feature type="region of interest" description="Disordered" evidence="1">
    <location>
        <begin position="62"/>
        <end position="97"/>
    </location>
</feature>
<gene>
    <name evidence="2" type="ORF">PXEA_LOCUS14252</name>
</gene>
<name>A0A448WUU9_9PLAT</name>
<comment type="caution">
    <text evidence="2">The sequence shown here is derived from an EMBL/GenBank/DDBJ whole genome shotgun (WGS) entry which is preliminary data.</text>
</comment>
<reference evidence="2" key="1">
    <citation type="submission" date="2018-11" db="EMBL/GenBank/DDBJ databases">
        <authorList>
            <consortium name="Pathogen Informatics"/>
        </authorList>
    </citation>
    <scope>NUCLEOTIDE SEQUENCE</scope>
</reference>
<accession>A0A448WUU9</accession>
<protein>
    <submittedName>
        <fullName evidence="2">Uncharacterized protein</fullName>
    </submittedName>
</protein>
<organism evidence="2 3">
    <name type="scientific">Protopolystoma xenopodis</name>
    <dbReference type="NCBI Taxonomy" id="117903"/>
    <lineage>
        <taxon>Eukaryota</taxon>
        <taxon>Metazoa</taxon>
        <taxon>Spiralia</taxon>
        <taxon>Lophotrochozoa</taxon>
        <taxon>Platyhelminthes</taxon>
        <taxon>Monogenea</taxon>
        <taxon>Polyopisthocotylea</taxon>
        <taxon>Polystomatidea</taxon>
        <taxon>Polystomatidae</taxon>
        <taxon>Protopolystoma</taxon>
    </lineage>
</organism>
<evidence type="ECO:0000256" key="1">
    <source>
        <dbReference type="SAM" id="MobiDB-lite"/>
    </source>
</evidence>
<dbReference type="EMBL" id="CAAALY010048118">
    <property type="protein sequence ID" value="VEL20812.1"/>
    <property type="molecule type" value="Genomic_DNA"/>
</dbReference>